<keyword evidence="2" id="KW-1185">Reference proteome</keyword>
<proteinExistence type="predicted"/>
<comment type="caution">
    <text evidence="1">The sequence shown here is derived from an EMBL/GenBank/DDBJ whole genome shotgun (WGS) entry which is preliminary data.</text>
</comment>
<sequence length="75" mass="8245">MCAAIQLSPAFRRVLGSAIRWIFENTINNGGASLIFSGYLLLGPAPLVQNLNLPYSHIGQARTTAHHDRITLKEQ</sequence>
<protein>
    <submittedName>
        <fullName evidence="1">Uncharacterized protein</fullName>
    </submittedName>
</protein>
<evidence type="ECO:0000313" key="1">
    <source>
        <dbReference type="EMBL" id="TKR89167.1"/>
    </source>
</evidence>
<gene>
    <name evidence="1" type="ORF">L596_013309</name>
</gene>
<dbReference type="AlphaFoldDB" id="A0A4U5NZR5"/>
<accession>A0A4U5NZR5</accession>
<reference evidence="1 2" key="1">
    <citation type="journal article" date="2015" name="Genome Biol.">
        <title>Comparative genomics of Steinernema reveals deeply conserved gene regulatory networks.</title>
        <authorList>
            <person name="Dillman A.R."/>
            <person name="Macchietto M."/>
            <person name="Porter C.F."/>
            <person name="Rogers A."/>
            <person name="Williams B."/>
            <person name="Antoshechkin I."/>
            <person name="Lee M.M."/>
            <person name="Goodwin Z."/>
            <person name="Lu X."/>
            <person name="Lewis E.E."/>
            <person name="Goodrich-Blair H."/>
            <person name="Stock S.P."/>
            <person name="Adams B.J."/>
            <person name="Sternberg P.W."/>
            <person name="Mortazavi A."/>
        </authorList>
    </citation>
    <scope>NUCLEOTIDE SEQUENCE [LARGE SCALE GENOMIC DNA]</scope>
    <source>
        <strain evidence="1 2">ALL</strain>
    </source>
</reference>
<reference evidence="1 2" key="2">
    <citation type="journal article" date="2019" name="G3 (Bethesda)">
        <title>Hybrid Assembly of the Genome of the Entomopathogenic Nematode Steinernema carpocapsae Identifies the X-Chromosome.</title>
        <authorList>
            <person name="Serra L."/>
            <person name="Macchietto M."/>
            <person name="Macias-Munoz A."/>
            <person name="McGill C.J."/>
            <person name="Rodriguez I.M."/>
            <person name="Rodriguez B."/>
            <person name="Murad R."/>
            <person name="Mortazavi A."/>
        </authorList>
    </citation>
    <scope>NUCLEOTIDE SEQUENCE [LARGE SCALE GENOMIC DNA]</scope>
    <source>
        <strain evidence="1 2">ALL</strain>
    </source>
</reference>
<name>A0A4U5NZR5_STECR</name>
<evidence type="ECO:0000313" key="2">
    <source>
        <dbReference type="Proteomes" id="UP000298663"/>
    </source>
</evidence>
<organism evidence="1 2">
    <name type="scientific">Steinernema carpocapsae</name>
    <name type="common">Entomopathogenic nematode</name>
    <dbReference type="NCBI Taxonomy" id="34508"/>
    <lineage>
        <taxon>Eukaryota</taxon>
        <taxon>Metazoa</taxon>
        <taxon>Ecdysozoa</taxon>
        <taxon>Nematoda</taxon>
        <taxon>Chromadorea</taxon>
        <taxon>Rhabditida</taxon>
        <taxon>Tylenchina</taxon>
        <taxon>Panagrolaimomorpha</taxon>
        <taxon>Strongyloidoidea</taxon>
        <taxon>Steinernematidae</taxon>
        <taxon>Steinernema</taxon>
    </lineage>
</organism>
<dbReference type="Proteomes" id="UP000298663">
    <property type="component" value="Unassembled WGS sequence"/>
</dbReference>
<dbReference type="EMBL" id="AZBU02000003">
    <property type="protein sequence ID" value="TKR89167.1"/>
    <property type="molecule type" value="Genomic_DNA"/>
</dbReference>